<dbReference type="PANTHER" id="PTHR30480">
    <property type="entry name" value="BETA-HEXOSAMINIDASE-RELATED"/>
    <property type="match status" value="1"/>
</dbReference>
<comment type="catalytic activity">
    <reaction evidence="1">
        <text>Hydrolysis of terminal non-reducing N-acetyl-D-hexosamine residues in N-acetyl-beta-D-hexosaminides.</text>
        <dbReference type="EC" id="3.2.1.52"/>
    </reaction>
</comment>
<comment type="similarity">
    <text evidence="2">Belongs to the glycosyl hydrolase 3 family.</text>
</comment>
<name>A0ABW5C4W1_9PROT</name>
<dbReference type="PANTHER" id="PTHR30480:SF13">
    <property type="entry name" value="BETA-HEXOSAMINIDASE"/>
    <property type="match status" value="1"/>
</dbReference>
<dbReference type="EMBL" id="JBHUIY010000001">
    <property type="protein sequence ID" value="MFD2232384.1"/>
    <property type="molecule type" value="Genomic_DNA"/>
</dbReference>
<dbReference type="PROSITE" id="PS00775">
    <property type="entry name" value="GLYCOSYL_HYDROL_F3"/>
    <property type="match status" value="1"/>
</dbReference>
<dbReference type="InterPro" id="IPR017853">
    <property type="entry name" value="GH"/>
</dbReference>
<dbReference type="InterPro" id="IPR001764">
    <property type="entry name" value="Glyco_hydro_3_N"/>
</dbReference>
<dbReference type="NCBIfam" id="NF003740">
    <property type="entry name" value="PRK05337.1"/>
    <property type="match status" value="1"/>
</dbReference>
<keyword evidence="4 7" id="KW-0378">Hydrolase</keyword>
<dbReference type="GO" id="GO:0004563">
    <property type="term" value="F:beta-N-acetylhexosaminidase activity"/>
    <property type="evidence" value="ECO:0007669"/>
    <property type="project" value="UniProtKB-EC"/>
</dbReference>
<dbReference type="RefSeq" id="WP_377313638.1">
    <property type="nucleotide sequence ID" value="NZ_JBHUIY010000001.1"/>
</dbReference>
<evidence type="ECO:0000256" key="2">
    <source>
        <dbReference type="ARBA" id="ARBA00005336"/>
    </source>
</evidence>
<comment type="caution">
    <text evidence="7">The sequence shown here is derived from an EMBL/GenBank/DDBJ whole genome shotgun (WGS) entry which is preliminary data.</text>
</comment>
<evidence type="ECO:0000259" key="6">
    <source>
        <dbReference type="Pfam" id="PF00933"/>
    </source>
</evidence>
<evidence type="ECO:0000256" key="5">
    <source>
        <dbReference type="ARBA" id="ARBA00023295"/>
    </source>
</evidence>
<dbReference type="InterPro" id="IPR050226">
    <property type="entry name" value="NagZ_Beta-hexosaminidase"/>
</dbReference>
<dbReference type="SUPFAM" id="SSF51445">
    <property type="entry name" value="(Trans)glycosidases"/>
    <property type="match status" value="1"/>
</dbReference>
<organism evidence="7 8">
    <name type="scientific">Phaeospirillum tilakii</name>
    <dbReference type="NCBI Taxonomy" id="741673"/>
    <lineage>
        <taxon>Bacteria</taxon>
        <taxon>Pseudomonadati</taxon>
        <taxon>Pseudomonadota</taxon>
        <taxon>Alphaproteobacteria</taxon>
        <taxon>Rhodospirillales</taxon>
        <taxon>Rhodospirillaceae</taxon>
        <taxon>Phaeospirillum</taxon>
    </lineage>
</organism>
<reference evidence="8" key="1">
    <citation type="journal article" date="2019" name="Int. J. Syst. Evol. Microbiol.">
        <title>The Global Catalogue of Microorganisms (GCM) 10K type strain sequencing project: providing services to taxonomists for standard genome sequencing and annotation.</title>
        <authorList>
            <consortium name="The Broad Institute Genomics Platform"/>
            <consortium name="The Broad Institute Genome Sequencing Center for Infectious Disease"/>
            <person name="Wu L."/>
            <person name="Ma J."/>
        </authorList>
    </citation>
    <scope>NUCLEOTIDE SEQUENCE [LARGE SCALE GENOMIC DNA]</scope>
    <source>
        <strain evidence="8">KCTC 15012</strain>
    </source>
</reference>
<evidence type="ECO:0000256" key="3">
    <source>
        <dbReference type="ARBA" id="ARBA00012663"/>
    </source>
</evidence>
<sequence length="344" mass="36531">MPAANSPPAALILGCSGLTLGSAERRLFAEANPLGFILFGRNIDTPDQVRALVAELRASVGRDDAPVLIDQEGGRVQRLRPPYWRKAPPGAPFARLAALDPEAARRALRLNFRLIGRELAALGIDVDCAPVLDVPVDGAHDVIGDRAYGSEPGQVATLAREAIEGLLDEGVMPIVKHIPGHGRATVDSHVALPVVTTPADQLEAWDFAPFRALADAPWAMTAHVVYDAFDPAHPATTSARVIGEVIRGQLGFDGVLVSDDLSMKALGGRFEDRARDSLDAGCDLLLHCNGDMDEMAALARAARPLTPAAEARLARADARRRKPAPFDAEEADAWIAAQLARVGG</sequence>
<evidence type="ECO:0000256" key="1">
    <source>
        <dbReference type="ARBA" id="ARBA00001231"/>
    </source>
</evidence>
<keyword evidence="8" id="KW-1185">Reference proteome</keyword>
<feature type="domain" description="Glycoside hydrolase family 3 N-terminal" evidence="6">
    <location>
        <begin position="35"/>
        <end position="311"/>
    </location>
</feature>
<protein>
    <recommendedName>
        <fullName evidence="3">beta-N-acetylhexosaminidase</fullName>
        <ecNumber evidence="3">3.2.1.52</ecNumber>
    </recommendedName>
</protein>
<dbReference type="EC" id="3.2.1.52" evidence="3"/>
<proteinExistence type="inferred from homology"/>
<dbReference type="Pfam" id="PF00933">
    <property type="entry name" value="Glyco_hydro_3"/>
    <property type="match status" value="1"/>
</dbReference>
<evidence type="ECO:0000313" key="8">
    <source>
        <dbReference type="Proteomes" id="UP001597296"/>
    </source>
</evidence>
<dbReference type="Proteomes" id="UP001597296">
    <property type="component" value="Unassembled WGS sequence"/>
</dbReference>
<evidence type="ECO:0000313" key="7">
    <source>
        <dbReference type="EMBL" id="MFD2232384.1"/>
    </source>
</evidence>
<dbReference type="InterPro" id="IPR036962">
    <property type="entry name" value="Glyco_hydro_3_N_sf"/>
</dbReference>
<accession>A0ABW5C4W1</accession>
<dbReference type="Gene3D" id="3.20.20.300">
    <property type="entry name" value="Glycoside hydrolase, family 3, N-terminal domain"/>
    <property type="match status" value="1"/>
</dbReference>
<evidence type="ECO:0000256" key="4">
    <source>
        <dbReference type="ARBA" id="ARBA00022801"/>
    </source>
</evidence>
<gene>
    <name evidence="7" type="primary">nagZ</name>
    <name evidence="7" type="ORF">ACFSNB_01050</name>
</gene>
<keyword evidence="5 7" id="KW-0326">Glycosidase</keyword>
<dbReference type="InterPro" id="IPR019800">
    <property type="entry name" value="Glyco_hydro_3_AS"/>
</dbReference>